<gene>
    <name evidence="3" type="primary">ureB</name>
    <name evidence="5" type="ORF">AGRA3207_003300</name>
</gene>
<reference evidence="5" key="1">
    <citation type="submission" date="2020-07" db="EMBL/GenBank/DDBJ databases">
        <authorList>
            <person name="Tarantini F.S."/>
            <person name="Hong K.W."/>
            <person name="Chan K.G."/>
        </authorList>
    </citation>
    <scope>NUCLEOTIDE SEQUENCE</scope>
    <source>
        <strain evidence="5">32-07</strain>
    </source>
</reference>
<dbReference type="EC" id="3.5.1.5" evidence="3"/>
<dbReference type="NCBIfam" id="NF009682">
    <property type="entry name" value="PRK13203.1"/>
    <property type="match status" value="1"/>
</dbReference>
<dbReference type="Proteomes" id="UP001049518">
    <property type="component" value="Chromosome"/>
</dbReference>
<dbReference type="Pfam" id="PF00699">
    <property type="entry name" value="Urease_beta"/>
    <property type="match status" value="1"/>
</dbReference>
<dbReference type="PANTHER" id="PTHR33569:SF1">
    <property type="entry name" value="UREASE"/>
    <property type="match status" value="1"/>
</dbReference>
<sequence>MADDVYIFAAGPIELNAGQRRTRLTVHNTGDRAVQIGSHFHFFEVNRAMSFDREKAFGMRLDIPAGTAVRFEAGDTKEVKLVEYGGGLRIVGFGGLLNGSVRSSAAKAEALARMRARGYLDEPEEQEKEKAATGRTAAASRTSASRTSASRTSAGKSAAGKTSAGKTSEGRHAASRSRSGGTTTGRKKPAKRPASSRAGTSRSKKG</sequence>
<evidence type="ECO:0000256" key="3">
    <source>
        <dbReference type="HAMAP-Rule" id="MF_01954"/>
    </source>
</evidence>
<feature type="compositionally biased region" description="Low complexity" evidence="4">
    <location>
        <begin position="133"/>
        <end position="167"/>
    </location>
</feature>
<evidence type="ECO:0000313" key="6">
    <source>
        <dbReference type="Proteomes" id="UP001049518"/>
    </source>
</evidence>
<keyword evidence="6" id="KW-1185">Reference proteome</keyword>
<evidence type="ECO:0000256" key="4">
    <source>
        <dbReference type="SAM" id="MobiDB-lite"/>
    </source>
</evidence>
<dbReference type="SUPFAM" id="SSF51278">
    <property type="entry name" value="Urease, beta-subunit"/>
    <property type="match status" value="1"/>
</dbReference>
<feature type="region of interest" description="Disordered" evidence="4">
    <location>
        <begin position="119"/>
        <end position="206"/>
    </location>
</feature>
<dbReference type="CDD" id="cd00407">
    <property type="entry name" value="Urease_beta"/>
    <property type="match status" value="1"/>
</dbReference>
<comment type="catalytic activity">
    <reaction evidence="2 3">
        <text>urea + 2 H2O + H(+) = hydrogencarbonate + 2 NH4(+)</text>
        <dbReference type="Rhea" id="RHEA:20557"/>
        <dbReference type="ChEBI" id="CHEBI:15377"/>
        <dbReference type="ChEBI" id="CHEBI:15378"/>
        <dbReference type="ChEBI" id="CHEBI:16199"/>
        <dbReference type="ChEBI" id="CHEBI:17544"/>
        <dbReference type="ChEBI" id="CHEBI:28938"/>
        <dbReference type="EC" id="3.5.1.5"/>
    </reaction>
</comment>
<protein>
    <recommendedName>
        <fullName evidence="3">Urease subunit beta</fullName>
        <ecNumber evidence="3">3.5.1.5</ecNumber>
    </recommendedName>
    <alternativeName>
        <fullName evidence="3">Urea amidohydrolase subunit beta</fullName>
    </alternativeName>
</protein>
<evidence type="ECO:0000313" key="5">
    <source>
        <dbReference type="EMBL" id="QXJ22316.1"/>
    </source>
</evidence>
<dbReference type="PANTHER" id="PTHR33569">
    <property type="entry name" value="UREASE"/>
    <property type="match status" value="1"/>
</dbReference>
<proteinExistence type="inferred from homology"/>
<dbReference type="NCBIfam" id="TIGR00192">
    <property type="entry name" value="urease_beta"/>
    <property type="match status" value="1"/>
</dbReference>
<feature type="compositionally biased region" description="Polar residues" evidence="4">
    <location>
        <begin position="197"/>
        <end position="206"/>
    </location>
</feature>
<comment type="subunit">
    <text evidence="3">Heterotrimer of UreA (gamma), UreB (beta) and UreC (alpha) subunits. Three heterotrimers associate to form the active enzyme.</text>
</comment>
<accession>A0ABX8QVB4</accession>
<evidence type="ECO:0000256" key="2">
    <source>
        <dbReference type="ARBA" id="ARBA00047778"/>
    </source>
</evidence>
<dbReference type="InterPro" id="IPR036461">
    <property type="entry name" value="Urease_betasu_sf"/>
</dbReference>
<comment type="subcellular location">
    <subcellularLocation>
        <location evidence="3">Cytoplasm</location>
    </subcellularLocation>
</comment>
<dbReference type="HAMAP" id="MF_01954">
    <property type="entry name" value="Urease_beta"/>
    <property type="match status" value="1"/>
</dbReference>
<organism evidence="5 6">
    <name type="scientific">Actinomadura graeca</name>
    <dbReference type="NCBI Taxonomy" id="2750812"/>
    <lineage>
        <taxon>Bacteria</taxon>
        <taxon>Bacillati</taxon>
        <taxon>Actinomycetota</taxon>
        <taxon>Actinomycetes</taxon>
        <taxon>Streptosporangiales</taxon>
        <taxon>Thermomonosporaceae</taxon>
        <taxon>Actinomadura</taxon>
    </lineage>
</organism>
<keyword evidence="3" id="KW-0963">Cytoplasm</keyword>
<dbReference type="InterPro" id="IPR050069">
    <property type="entry name" value="Urease_subunit"/>
</dbReference>
<comment type="pathway">
    <text evidence="3">Nitrogen metabolism; urea degradation; CO(2) and NH(3) from urea (urease route): step 1/1.</text>
</comment>
<comment type="similarity">
    <text evidence="3">Belongs to the urease beta subunit family.</text>
</comment>
<evidence type="ECO:0000256" key="1">
    <source>
        <dbReference type="ARBA" id="ARBA00022801"/>
    </source>
</evidence>
<dbReference type="Gene3D" id="2.10.150.10">
    <property type="entry name" value="Urease, beta subunit"/>
    <property type="match status" value="1"/>
</dbReference>
<dbReference type="EMBL" id="CP059572">
    <property type="protein sequence ID" value="QXJ22316.1"/>
    <property type="molecule type" value="Genomic_DNA"/>
</dbReference>
<name>A0ABX8QVB4_9ACTN</name>
<dbReference type="InterPro" id="IPR002019">
    <property type="entry name" value="Urease_beta-like"/>
</dbReference>
<dbReference type="GO" id="GO:0009039">
    <property type="term" value="F:urease activity"/>
    <property type="evidence" value="ECO:0007669"/>
    <property type="project" value="UniProtKB-EC"/>
</dbReference>
<keyword evidence="1 3" id="KW-0378">Hydrolase</keyword>